<dbReference type="EMBL" id="CP010537">
    <property type="protein sequence ID" value="AJG22231.1"/>
    <property type="molecule type" value="Genomic_DNA"/>
</dbReference>
<evidence type="ECO:0000313" key="1">
    <source>
        <dbReference type="EMBL" id="AJG22231.1"/>
    </source>
</evidence>
<dbReference type="STRING" id="68895.RR42_s0640"/>
<dbReference type="RefSeq" id="WP_043353599.1">
    <property type="nucleotide sequence ID" value="NZ_CP010537.1"/>
</dbReference>
<proteinExistence type="predicted"/>
<dbReference type="Proteomes" id="UP000031843">
    <property type="component" value="Chromosome secondary"/>
</dbReference>
<sequence>MTRHRTANRRLVAAVLVSASLSALMVAGAAWWTRQHLPRMATVDLQAVLDAKRASFAERITRPNVTDRDRDAALAETSDVGTQMSAALKALQAECGCILLTRAAVIGAYADVEDLTPLLMARLGMSGQAAADANSKLDERMQTSRAEVP</sequence>
<name>A0A0C4YNR3_9BURK</name>
<dbReference type="AlphaFoldDB" id="A0A0C4YNR3"/>
<gene>
    <name evidence="1" type="ORF">RR42_s0640</name>
</gene>
<dbReference type="KEGG" id="cbw:RR42_s0640"/>
<evidence type="ECO:0000313" key="2">
    <source>
        <dbReference type="Proteomes" id="UP000031843"/>
    </source>
</evidence>
<accession>A0A0C4YNR3</accession>
<keyword evidence="2" id="KW-1185">Reference proteome</keyword>
<reference evidence="1 2" key="1">
    <citation type="journal article" date="2015" name="Genome Announc.">
        <title>Complete Genome Sequence of Cupriavidus basilensis 4G11, Isolated from the Oak Ridge Field Research Center Site.</title>
        <authorList>
            <person name="Ray J."/>
            <person name="Waters R.J."/>
            <person name="Skerker J.M."/>
            <person name="Kuehl J.V."/>
            <person name="Price M.N."/>
            <person name="Huang J."/>
            <person name="Chakraborty R."/>
            <person name="Arkin A.P."/>
            <person name="Deutschbauer A."/>
        </authorList>
    </citation>
    <scope>NUCLEOTIDE SEQUENCE [LARGE SCALE GENOMIC DNA]</scope>
    <source>
        <strain evidence="1">4G11</strain>
    </source>
</reference>
<organism evidence="1 2">
    <name type="scientific">Cupriavidus basilensis</name>
    <dbReference type="NCBI Taxonomy" id="68895"/>
    <lineage>
        <taxon>Bacteria</taxon>
        <taxon>Pseudomonadati</taxon>
        <taxon>Pseudomonadota</taxon>
        <taxon>Betaproteobacteria</taxon>
        <taxon>Burkholderiales</taxon>
        <taxon>Burkholderiaceae</taxon>
        <taxon>Cupriavidus</taxon>
    </lineage>
</organism>
<protein>
    <submittedName>
        <fullName evidence="1">Uncharacterized protein</fullName>
    </submittedName>
</protein>